<proteinExistence type="predicted"/>
<dbReference type="OrthoDB" id="670730at2"/>
<organism evidence="1 2">
    <name type="scientific">Roseivirga seohaensis subsp. aquiponti</name>
    <dbReference type="NCBI Taxonomy" id="1566026"/>
    <lineage>
        <taxon>Bacteria</taxon>
        <taxon>Pseudomonadati</taxon>
        <taxon>Bacteroidota</taxon>
        <taxon>Cytophagia</taxon>
        <taxon>Cytophagales</taxon>
        <taxon>Roseivirgaceae</taxon>
        <taxon>Roseivirga</taxon>
    </lineage>
</organism>
<keyword evidence="2" id="KW-1185">Reference proteome</keyword>
<dbReference type="AlphaFoldDB" id="A0A0L8AI16"/>
<dbReference type="PROSITE" id="PS51257">
    <property type="entry name" value="PROKAR_LIPOPROTEIN"/>
    <property type="match status" value="1"/>
</dbReference>
<evidence type="ECO:0000313" key="2">
    <source>
        <dbReference type="Proteomes" id="UP000036908"/>
    </source>
</evidence>
<evidence type="ECO:0000313" key="1">
    <source>
        <dbReference type="EMBL" id="KOF01785.1"/>
    </source>
</evidence>
<dbReference type="EMBL" id="JSVA01000018">
    <property type="protein sequence ID" value="KOF01785.1"/>
    <property type="molecule type" value="Genomic_DNA"/>
</dbReference>
<sequence length="154" mass="17229">MKKHLIAILGILFISACSDDDSPTIDTEYPEIILFQDSFPNQCSVLSIGQTHTFKLTFKDNRELGGYSLDIHHNFDHHSHSTEVASCNLENKKTPVNALLFIKTYSIPDGLQTYEATGEITIPSDVDSGDYHFLIRLTDKEGWQTLKGISIKVG</sequence>
<accession>A0A0L8AI16</accession>
<dbReference type="RefSeq" id="WP_053224693.1">
    <property type="nucleotide sequence ID" value="NZ_JSVA01000018.1"/>
</dbReference>
<evidence type="ECO:0008006" key="3">
    <source>
        <dbReference type="Google" id="ProtNLM"/>
    </source>
</evidence>
<dbReference type="Proteomes" id="UP000036908">
    <property type="component" value="Unassembled WGS sequence"/>
</dbReference>
<comment type="caution">
    <text evidence="1">The sequence shown here is derived from an EMBL/GenBank/DDBJ whole genome shotgun (WGS) entry which is preliminary data.</text>
</comment>
<name>A0A0L8AI16_9BACT</name>
<dbReference type="InterPro" id="IPR027829">
    <property type="entry name" value="DUF4625"/>
</dbReference>
<dbReference type="Pfam" id="PF15418">
    <property type="entry name" value="DUF4625"/>
    <property type="match status" value="1"/>
</dbReference>
<gene>
    <name evidence="1" type="ORF">OB69_15700</name>
</gene>
<dbReference type="PATRIC" id="fig|1566026.4.peg.1459"/>
<reference evidence="2" key="1">
    <citation type="submission" date="2014-11" db="EMBL/GenBank/DDBJ databases">
        <title>Genome sequencing of Roseivirga sp. D-25.</title>
        <authorList>
            <person name="Selvaratnam C."/>
            <person name="Thevarajoo S."/>
            <person name="Goh K.M."/>
            <person name="Eee R."/>
            <person name="Chan K.-G."/>
            <person name="Chong C.S."/>
        </authorList>
    </citation>
    <scope>NUCLEOTIDE SEQUENCE [LARGE SCALE GENOMIC DNA]</scope>
    <source>
        <strain evidence="2">D-25</strain>
    </source>
</reference>
<protein>
    <recommendedName>
        <fullName evidence="3">DUF4625 domain-containing protein</fullName>
    </recommendedName>
</protein>